<protein>
    <submittedName>
        <fullName evidence="1">Uncharacterized protein</fullName>
    </submittedName>
</protein>
<dbReference type="AlphaFoldDB" id="A0AAV9GQP9"/>
<dbReference type="Proteomes" id="UP001321760">
    <property type="component" value="Unassembled WGS sequence"/>
</dbReference>
<name>A0AAV9GQP9_9PEZI</name>
<reference evidence="1" key="2">
    <citation type="submission" date="2023-05" db="EMBL/GenBank/DDBJ databases">
        <authorList>
            <consortium name="Lawrence Berkeley National Laboratory"/>
            <person name="Steindorff A."/>
            <person name="Hensen N."/>
            <person name="Bonometti L."/>
            <person name="Westerberg I."/>
            <person name="Brannstrom I.O."/>
            <person name="Guillou S."/>
            <person name="Cros-Aarteil S."/>
            <person name="Calhoun S."/>
            <person name="Haridas S."/>
            <person name="Kuo A."/>
            <person name="Mondo S."/>
            <person name="Pangilinan J."/>
            <person name="Riley R."/>
            <person name="Labutti K."/>
            <person name="Andreopoulos B."/>
            <person name="Lipzen A."/>
            <person name="Chen C."/>
            <person name="Yanf M."/>
            <person name="Daum C."/>
            <person name="Ng V."/>
            <person name="Clum A."/>
            <person name="Ohm R."/>
            <person name="Martin F."/>
            <person name="Silar P."/>
            <person name="Natvig D."/>
            <person name="Lalanne C."/>
            <person name="Gautier V."/>
            <person name="Ament-Velasquez S.L."/>
            <person name="Kruys A."/>
            <person name="Hutchinson M.I."/>
            <person name="Powell A.J."/>
            <person name="Barry K."/>
            <person name="Miller A.N."/>
            <person name="Grigoriev I.V."/>
            <person name="Debuchy R."/>
            <person name="Gladieux P."/>
            <person name="Thoren M.H."/>
            <person name="Johannesson H."/>
        </authorList>
    </citation>
    <scope>NUCLEOTIDE SEQUENCE</scope>
    <source>
        <strain evidence="1">PSN243</strain>
    </source>
</reference>
<dbReference type="EMBL" id="MU865933">
    <property type="protein sequence ID" value="KAK4450270.1"/>
    <property type="molecule type" value="Genomic_DNA"/>
</dbReference>
<reference evidence="1" key="1">
    <citation type="journal article" date="2023" name="Mol. Phylogenet. Evol.">
        <title>Genome-scale phylogeny and comparative genomics of the fungal order Sordariales.</title>
        <authorList>
            <person name="Hensen N."/>
            <person name="Bonometti L."/>
            <person name="Westerberg I."/>
            <person name="Brannstrom I.O."/>
            <person name="Guillou S."/>
            <person name="Cros-Aarteil S."/>
            <person name="Calhoun S."/>
            <person name="Haridas S."/>
            <person name="Kuo A."/>
            <person name="Mondo S."/>
            <person name="Pangilinan J."/>
            <person name="Riley R."/>
            <person name="LaButti K."/>
            <person name="Andreopoulos B."/>
            <person name="Lipzen A."/>
            <person name="Chen C."/>
            <person name="Yan M."/>
            <person name="Daum C."/>
            <person name="Ng V."/>
            <person name="Clum A."/>
            <person name="Steindorff A."/>
            <person name="Ohm R.A."/>
            <person name="Martin F."/>
            <person name="Silar P."/>
            <person name="Natvig D.O."/>
            <person name="Lalanne C."/>
            <person name="Gautier V."/>
            <person name="Ament-Velasquez S.L."/>
            <person name="Kruys A."/>
            <person name="Hutchinson M.I."/>
            <person name="Powell A.J."/>
            <person name="Barry K."/>
            <person name="Miller A.N."/>
            <person name="Grigoriev I.V."/>
            <person name="Debuchy R."/>
            <person name="Gladieux P."/>
            <person name="Hiltunen Thoren M."/>
            <person name="Johannesson H."/>
        </authorList>
    </citation>
    <scope>NUCLEOTIDE SEQUENCE</scope>
    <source>
        <strain evidence="1">PSN243</strain>
    </source>
</reference>
<dbReference type="PANTHER" id="PTHR37540:SF5">
    <property type="entry name" value="TRANSCRIPTION FACTOR DOMAIN-CONTAINING PROTEIN"/>
    <property type="match status" value="1"/>
</dbReference>
<dbReference type="PANTHER" id="PTHR37540">
    <property type="entry name" value="TRANSCRIPTION FACTOR (ACR-2), PUTATIVE-RELATED-RELATED"/>
    <property type="match status" value="1"/>
</dbReference>
<evidence type="ECO:0000313" key="2">
    <source>
        <dbReference type="Proteomes" id="UP001321760"/>
    </source>
</evidence>
<organism evidence="1 2">
    <name type="scientific">Podospora aff. communis PSN243</name>
    <dbReference type="NCBI Taxonomy" id="3040156"/>
    <lineage>
        <taxon>Eukaryota</taxon>
        <taxon>Fungi</taxon>
        <taxon>Dikarya</taxon>
        <taxon>Ascomycota</taxon>
        <taxon>Pezizomycotina</taxon>
        <taxon>Sordariomycetes</taxon>
        <taxon>Sordariomycetidae</taxon>
        <taxon>Sordariales</taxon>
        <taxon>Podosporaceae</taxon>
        <taxon>Podospora</taxon>
    </lineage>
</organism>
<evidence type="ECO:0000313" key="1">
    <source>
        <dbReference type="EMBL" id="KAK4450270.1"/>
    </source>
</evidence>
<proteinExistence type="predicted"/>
<sequence length="264" mass="29509">MALRLTFVNLGNPTDGPSSETRKLAYSHAFRQAHAQRRREHVKKYQSERQRVPAQPIWIRPSQAVPSPVSQALSSTRDPFSCLPRPLSSIEYFLLHHYVHVIVPFTLGHCDLFDHAGDHKPQLLREWLGLAIRDDTLMVAAVLLSTCRHILRSQPGNPVFVQLALQYKQVSLQTLRREMSGDAATPVSSVTVARALALALDEIAIREHAVARRHLKGVIAIVNSGGGTTELGLAGLLERMYRKLVEAFGLEDLETDHHLVMEIC</sequence>
<keyword evidence="2" id="KW-1185">Reference proteome</keyword>
<comment type="caution">
    <text evidence="1">The sequence shown here is derived from an EMBL/GenBank/DDBJ whole genome shotgun (WGS) entry which is preliminary data.</text>
</comment>
<gene>
    <name evidence="1" type="ORF">QBC34DRAFT_484523</name>
</gene>
<accession>A0AAV9GQP9</accession>